<dbReference type="GO" id="GO:0003700">
    <property type="term" value="F:DNA-binding transcription factor activity"/>
    <property type="evidence" value="ECO:0007669"/>
    <property type="project" value="InterPro"/>
</dbReference>
<organism evidence="5 6">
    <name type="scientific">Actinophytocola oryzae</name>
    <dbReference type="NCBI Taxonomy" id="502181"/>
    <lineage>
        <taxon>Bacteria</taxon>
        <taxon>Bacillati</taxon>
        <taxon>Actinomycetota</taxon>
        <taxon>Actinomycetes</taxon>
        <taxon>Pseudonocardiales</taxon>
        <taxon>Pseudonocardiaceae</taxon>
    </lineage>
</organism>
<dbReference type="PANTHER" id="PTHR42756">
    <property type="entry name" value="TRANSCRIPTIONAL REGULATOR, MARR"/>
    <property type="match status" value="1"/>
</dbReference>
<evidence type="ECO:0000256" key="3">
    <source>
        <dbReference type="ARBA" id="ARBA00023163"/>
    </source>
</evidence>
<gene>
    <name evidence="5" type="ORF">CLV71_102632</name>
</gene>
<dbReference type="InterPro" id="IPR000835">
    <property type="entry name" value="HTH_MarR-typ"/>
</dbReference>
<dbReference type="PRINTS" id="PR00598">
    <property type="entry name" value="HTHMARR"/>
</dbReference>
<evidence type="ECO:0000313" key="5">
    <source>
        <dbReference type="EMBL" id="TDV56565.1"/>
    </source>
</evidence>
<protein>
    <submittedName>
        <fullName evidence="5">DNA-binding MarR family transcriptional regulator</fullName>
    </submittedName>
</protein>
<dbReference type="InterPro" id="IPR036388">
    <property type="entry name" value="WH-like_DNA-bd_sf"/>
</dbReference>
<comment type="caution">
    <text evidence="5">The sequence shown here is derived from an EMBL/GenBank/DDBJ whole genome shotgun (WGS) entry which is preliminary data.</text>
</comment>
<keyword evidence="2 5" id="KW-0238">DNA-binding</keyword>
<evidence type="ECO:0000256" key="2">
    <source>
        <dbReference type="ARBA" id="ARBA00023125"/>
    </source>
</evidence>
<keyword evidence="6" id="KW-1185">Reference proteome</keyword>
<dbReference type="RefSeq" id="WP_166663980.1">
    <property type="nucleotide sequence ID" value="NZ_SOCP01000002.1"/>
</dbReference>
<evidence type="ECO:0000313" key="6">
    <source>
        <dbReference type="Proteomes" id="UP000294927"/>
    </source>
</evidence>
<evidence type="ECO:0000256" key="1">
    <source>
        <dbReference type="ARBA" id="ARBA00023015"/>
    </source>
</evidence>
<keyword evidence="1" id="KW-0805">Transcription regulation</keyword>
<accession>A0A4R7W331</accession>
<dbReference type="PROSITE" id="PS50995">
    <property type="entry name" value="HTH_MARR_2"/>
    <property type="match status" value="1"/>
</dbReference>
<dbReference type="Pfam" id="PF12802">
    <property type="entry name" value="MarR_2"/>
    <property type="match status" value="1"/>
</dbReference>
<evidence type="ECO:0000259" key="4">
    <source>
        <dbReference type="PROSITE" id="PS50995"/>
    </source>
</evidence>
<dbReference type="SMART" id="SM00347">
    <property type="entry name" value="HTH_MARR"/>
    <property type="match status" value="1"/>
</dbReference>
<dbReference type="SUPFAM" id="SSF46785">
    <property type="entry name" value="Winged helix' DNA-binding domain"/>
    <property type="match status" value="1"/>
</dbReference>
<keyword evidence="3" id="KW-0804">Transcription</keyword>
<dbReference type="GO" id="GO:0003677">
    <property type="term" value="F:DNA binding"/>
    <property type="evidence" value="ECO:0007669"/>
    <property type="project" value="UniProtKB-KW"/>
</dbReference>
<dbReference type="EMBL" id="SOCP01000002">
    <property type="protein sequence ID" value="TDV56565.1"/>
    <property type="molecule type" value="Genomic_DNA"/>
</dbReference>
<dbReference type="InterPro" id="IPR036390">
    <property type="entry name" value="WH_DNA-bd_sf"/>
</dbReference>
<name>A0A4R7W331_9PSEU</name>
<proteinExistence type="predicted"/>
<dbReference type="AlphaFoldDB" id="A0A4R7W331"/>
<feature type="domain" description="HTH marR-type" evidence="4">
    <location>
        <begin position="1"/>
        <end position="139"/>
    </location>
</feature>
<reference evidence="5 6" key="1">
    <citation type="submission" date="2019-03" db="EMBL/GenBank/DDBJ databases">
        <title>Genomic Encyclopedia of Archaeal and Bacterial Type Strains, Phase II (KMG-II): from individual species to whole genera.</title>
        <authorList>
            <person name="Goeker M."/>
        </authorList>
    </citation>
    <scope>NUCLEOTIDE SEQUENCE [LARGE SCALE GENOMIC DNA]</scope>
    <source>
        <strain evidence="5 6">DSM 45499</strain>
    </source>
</reference>
<sequence length="155" mass="17221">MESDRIEVLIGGGFNLAHRYARAATNRALRELGLDLRHLGVLGQLAQLGPVPQQALVDRLQLDKSSMVYVIDELERQGLAERRRSEEDRRRYAVHLTELGRTRLGEATTVSAEAMADLLTPFTAAEREQLHELLTRFVAHAATPVRTAGARPGDD</sequence>
<dbReference type="Proteomes" id="UP000294927">
    <property type="component" value="Unassembled WGS sequence"/>
</dbReference>
<dbReference type="Gene3D" id="1.10.10.10">
    <property type="entry name" value="Winged helix-like DNA-binding domain superfamily/Winged helix DNA-binding domain"/>
    <property type="match status" value="1"/>
</dbReference>
<dbReference type="PANTHER" id="PTHR42756:SF1">
    <property type="entry name" value="TRANSCRIPTIONAL REPRESSOR OF EMRAB OPERON"/>
    <property type="match status" value="1"/>
</dbReference>